<feature type="transmembrane region" description="Helical" evidence="2">
    <location>
        <begin position="160"/>
        <end position="181"/>
    </location>
</feature>
<dbReference type="EMBL" id="JAAXLA010000048">
    <property type="protein sequence ID" value="NMI00086.1"/>
    <property type="molecule type" value="Genomic_DNA"/>
</dbReference>
<comment type="caution">
    <text evidence="3">The sequence shown here is derived from an EMBL/GenBank/DDBJ whole genome shotgun (WGS) entry which is preliminary data.</text>
</comment>
<accession>A0ABX1SEV3</accession>
<feature type="region of interest" description="Disordered" evidence="1">
    <location>
        <begin position="188"/>
        <end position="231"/>
    </location>
</feature>
<protein>
    <submittedName>
        <fullName evidence="3">Lipopolysaccharide biosynthesis protein</fullName>
    </submittedName>
</protein>
<keyword evidence="2" id="KW-0472">Membrane</keyword>
<dbReference type="RefSeq" id="WP_169383564.1">
    <property type="nucleotide sequence ID" value="NZ_JAAXLA010000048.1"/>
</dbReference>
<keyword evidence="2" id="KW-1133">Transmembrane helix</keyword>
<evidence type="ECO:0000256" key="1">
    <source>
        <dbReference type="SAM" id="MobiDB-lite"/>
    </source>
</evidence>
<evidence type="ECO:0000256" key="2">
    <source>
        <dbReference type="SAM" id="Phobius"/>
    </source>
</evidence>
<gene>
    <name evidence="3" type="ORF">HF526_22635</name>
</gene>
<name>A0ABX1SEV3_9PSEU</name>
<reference evidence="3 4" key="1">
    <citation type="submission" date="2020-04" db="EMBL/GenBank/DDBJ databases">
        <authorList>
            <person name="Klaysubun C."/>
            <person name="Duangmal K."/>
            <person name="Lipun K."/>
        </authorList>
    </citation>
    <scope>NUCLEOTIDE SEQUENCE [LARGE SCALE GENOMIC DNA]</scope>
    <source>
        <strain evidence="3 4">K10HN5</strain>
    </source>
</reference>
<proteinExistence type="predicted"/>
<organism evidence="3 4">
    <name type="scientific">Pseudonocardia acidicola</name>
    <dbReference type="NCBI Taxonomy" id="2724939"/>
    <lineage>
        <taxon>Bacteria</taxon>
        <taxon>Bacillati</taxon>
        <taxon>Actinomycetota</taxon>
        <taxon>Actinomycetes</taxon>
        <taxon>Pseudonocardiales</taxon>
        <taxon>Pseudonocardiaceae</taxon>
        <taxon>Pseudonocardia</taxon>
    </lineage>
</organism>
<evidence type="ECO:0000313" key="3">
    <source>
        <dbReference type="EMBL" id="NMI00086.1"/>
    </source>
</evidence>
<keyword evidence="2" id="KW-0812">Transmembrane</keyword>
<keyword evidence="4" id="KW-1185">Reference proteome</keyword>
<evidence type="ECO:0000313" key="4">
    <source>
        <dbReference type="Proteomes" id="UP000820669"/>
    </source>
</evidence>
<dbReference type="Proteomes" id="UP000820669">
    <property type="component" value="Unassembled WGS sequence"/>
</dbReference>
<sequence length="231" mass="22990">MVSLRARLTAPLRRVWPLLLAVVLGLGAGLAYNALTAPTYSAQAVVIVTATDTTVASSRDVSYAAVFGRIFNQPEILTPAAAAAGVDANQLRTRVQGTAATDSPSIQLTATATTADAAAAEANAVAKALIDYGNSRTADTGVRLALLGSAYPPATRSAPVLALSLGVGAAAGIVVGGLVLAADAGRRRRAAGSPGPDHRNAMPAGVLAAEGRYGPAPRPSADTVGVNGSGQ</sequence>